<dbReference type="EMBL" id="MU273591">
    <property type="protein sequence ID" value="KAI0031155.1"/>
    <property type="molecule type" value="Genomic_DNA"/>
</dbReference>
<proteinExistence type="predicted"/>
<reference evidence="1" key="1">
    <citation type="submission" date="2021-02" db="EMBL/GenBank/DDBJ databases">
        <authorList>
            <consortium name="DOE Joint Genome Institute"/>
            <person name="Ahrendt S."/>
            <person name="Looney B.P."/>
            <person name="Miyauchi S."/>
            <person name="Morin E."/>
            <person name="Drula E."/>
            <person name="Courty P.E."/>
            <person name="Chicoki N."/>
            <person name="Fauchery L."/>
            <person name="Kohler A."/>
            <person name="Kuo A."/>
            <person name="Labutti K."/>
            <person name="Pangilinan J."/>
            <person name="Lipzen A."/>
            <person name="Riley R."/>
            <person name="Andreopoulos W."/>
            <person name="He G."/>
            <person name="Johnson J."/>
            <person name="Barry K.W."/>
            <person name="Grigoriev I.V."/>
            <person name="Nagy L."/>
            <person name="Hibbett D."/>
            <person name="Henrissat B."/>
            <person name="Matheny P.B."/>
            <person name="Labbe J."/>
            <person name="Martin F."/>
        </authorList>
    </citation>
    <scope>NUCLEOTIDE SEQUENCE</scope>
    <source>
        <strain evidence="1">EC-137</strain>
    </source>
</reference>
<reference evidence="1" key="2">
    <citation type="journal article" date="2022" name="New Phytol.">
        <title>Evolutionary transition to the ectomycorrhizal habit in the genomes of a hyperdiverse lineage of mushroom-forming fungi.</title>
        <authorList>
            <person name="Looney B."/>
            <person name="Miyauchi S."/>
            <person name="Morin E."/>
            <person name="Drula E."/>
            <person name="Courty P.E."/>
            <person name="Kohler A."/>
            <person name="Kuo A."/>
            <person name="LaButti K."/>
            <person name="Pangilinan J."/>
            <person name="Lipzen A."/>
            <person name="Riley R."/>
            <person name="Andreopoulos W."/>
            <person name="He G."/>
            <person name="Johnson J."/>
            <person name="Nolan M."/>
            <person name="Tritt A."/>
            <person name="Barry K.W."/>
            <person name="Grigoriev I.V."/>
            <person name="Nagy L.G."/>
            <person name="Hibbett D."/>
            <person name="Henrissat B."/>
            <person name="Matheny P.B."/>
            <person name="Labbe J."/>
            <person name="Martin F.M."/>
        </authorList>
    </citation>
    <scope>NUCLEOTIDE SEQUENCE</scope>
    <source>
        <strain evidence="1">EC-137</strain>
    </source>
</reference>
<keyword evidence="2" id="KW-1185">Reference proteome</keyword>
<dbReference type="Proteomes" id="UP000814128">
    <property type="component" value="Unassembled WGS sequence"/>
</dbReference>
<protein>
    <submittedName>
        <fullName evidence="1">Uncharacterized protein</fullName>
    </submittedName>
</protein>
<gene>
    <name evidence="1" type="ORF">K488DRAFT_52672</name>
</gene>
<name>A0ACB8QHK0_9AGAM</name>
<evidence type="ECO:0000313" key="2">
    <source>
        <dbReference type="Proteomes" id="UP000814128"/>
    </source>
</evidence>
<organism evidence="1 2">
    <name type="scientific">Vararia minispora EC-137</name>
    <dbReference type="NCBI Taxonomy" id="1314806"/>
    <lineage>
        <taxon>Eukaryota</taxon>
        <taxon>Fungi</taxon>
        <taxon>Dikarya</taxon>
        <taxon>Basidiomycota</taxon>
        <taxon>Agaricomycotina</taxon>
        <taxon>Agaricomycetes</taxon>
        <taxon>Russulales</taxon>
        <taxon>Lachnocladiaceae</taxon>
        <taxon>Vararia</taxon>
    </lineage>
</organism>
<evidence type="ECO:0000313" key="1">
    <source>
        <dbReference type="EMBL" id="KAI0031155.1"/>
    </source>
</evidence>
<comment type="caution">
    <text evidence="1">The sequence shown here is derived from an EMBL/GenBank/DDBJ whole genome shotgun (WGS) entry which is preliminary data.</text>
</comment>
<accession>A0ACB8QHK0</accession>
<sequence length="518" mass="59659">MVSRTNGFFVRDWSLGLGWNNMRYILEAAVLQASLLNRTLIIPSFIYARACEYPIEVCAEYAPMVNKGDAVGWEEWRSLPTEQQMGWRIPISLMVNITQIREKHPVILISDWLRMHGRSPDEERSNGMWHRDFYHASASVFEEDETKTPSLFVVENRWYDPQNVIRVDRIPDDMKERGYWEPEGGNEDAGERGHWPVQPETKVSEHLDAIAGDNAFMDFDSAKQALQEGITGVVWDLSSDEKIINLLRDNGWEVLYTYKAPWGDYTKTVVEPLLQVVRRSAIRGWVDEYAREKADVLLLAGETHLYRKPGAMRFTTRERSYDFQDTVLNYIVSVAAYDVLAFRLAQRMRARVDGRLWMGAHMRRGDFVRNGWAMEKDPKIHVERVKDRLASGRQVLESLKQKRLVPYDIPGMRVSREFVERDAPWSTDPFYIATDERDPEALRIIAEHGAVFLKDLLTMDDLREFGWPLLLTDCRAVVEQHLLARSAYFYAHILSSVAGGIVNLRAAAGADARTALVD</sequence>